<dbReference type="AlphaFoldDB" id="A0A1M4DZ28"/>
<gene>
    <name evidence="6" type="ORF">BN4615_P1349</name>
</gene>
<keyword evidence="3 6" id="KW-0326">Glycosidase</keyword>
<evidence type="ECO:0000256" key="1">
    <source>
        <dbReference type="ARBA" id="ARBA00022729"/>
    </source>
</evidence>
<dbReference type="Gene3D" id="2.60.120.200">
    <property type="match status" value="2"/>
</dbReference>
<dbReference type="Gene3D" id="2.60.40.10">
    <property type="entry name" value="Immunoglobulins"/>
    <property type="match status" value="2"/>
</dbReference>
<dbReference type="SMART" id="SM00560">
    <property type="entry name" value="LamGL"/>
    <property type="match status" value="2"/>
</dbReference>
<dbReference type="SUPFAM" id="SSF49265">
    <property type="entry name" value="Fibronectin type III"/>
    <property type="match status" value="1"/>
</dbReference>
<feature type="domain" description="Fibronectin type-III" evidence="5">
    <location>
        <begin position="217"/>
        <end position="312"/>
    </location>
</feature>
<dbReference type="InterPro" id="IPR013320">
    <property type="entry name" value="ConA-like_dom_sf"/>
</dbReference>
<dbReference type="InterPro" id="IPR036116">
    <property type="entry name" value="FN3_sf"/>
</dbReference>
<evidence type="ECO:0000256" key="2">
    <source>
        <dbReference type="ARBA" id="ARBA00023157"/>
    </source>
</evidence>
<dbReference type="InterPro" id="IPR006558">
    <property type="entry name" value="LamG-like"/>
</dbReference>
<dbReference type="Pfam" id="PF13385">
    <property type="entry name" value="Laminin_G_3"/>
    <property type="match status" value="2"/>
</dbReference>
<keyword evidence="4" id="KW-0624">Polysaccharide degradation</keyword>
<proteinExistence type="predicted"/>
<accession>A0A1M4DZ28</accession>
<evidence type="ECO:0000256" key="3">
    <source>
        <dbReference type="ARBA" id="ARBA00023295"/>
    </source>
</evidence>
<dbReference type="SUPFAM" id="SSF49899">
    <property type="entry name" value="Concanavalin A-like lectins/glucanases"/>
    <property type="match status" value="2"/>
</dbReference>
<evidence type="ECO:0000313" key="6">
    <source>
        <dbReference type="EMBL" id="SBO91835.1"/>
    </source>
</evidence>
<sequence length="614" mass="65219">MGLIMMAGTPVIAPAAARAADDGLVAAYAMEGEVRDLSGNGHDGTVRDPRWVPGLFGNALAFDREPGLDRTVVVPDAPGLRTPSAMTLTAWVRIGPEGESCTFVSRVRHGQEPSFRLGADSWQVRAGGVVHGESLGMLPDEWIHLALVYDGTTIRVHGYGLEIMSVPASGDLGDGPLVIGGGDAPCPDGAVDEVRLYRRALTVEELERDVVTAVAPDPKAPRGLAADVSSRAVRLSWEAPVDSGGITGYEIHRFDPHTLAVPSDQTRVATVNALTYPEGCVEAGAYHYRVVALDSSGTRHPSDVIPAVADKPECPPTAPVLQVEPFNGWARVHVGTAADERGVTGIQLHRSTTPDFTPTAQTLVASPAERSTHLDHVDAAGTYYYRSVAVDTASQLSEPSPSVTAAISAPPDLQQALSGWYGLDEGSGTAVHDSSGKHHDGVLRNGTWVEGKHGRALRFHYDGVVKAPSFQARGAVTISAWVKRATDGTDYGFLHHYAHGSDSALRLSAGGWFGLPSAHVDGNDANRPAGREPIPVGVWTHLAGTFDGTYCRLYVNGEPAGWTHFERDFHGPSELRIGSSMEHLGGMVVDEVRTYDQALTPQQIRSIMNAPPAA</sequence>
<name>A0A1M4DZ28_9ACTN</name>
<protein>
    <submittedName>
        <fullName evidence="6">Chitinase</fullName>
        <ecNumber evidence="6">3.2.1.14</ecNumber>
    </submittedName>
</protein>
<evidence type="ECO:0000259" key="5">
    <source>
        <dbReference type="PROSITE" id="PS50853"/>
    </source>
</evidence>
<reference evidence="6" key="1">
    <citation type="submission" date="2016-04" db="EMBL/GenBank/DDBJ databases">
        <authorList>
            <person name="Evans L.H."/>
            <person name="Alamgir A."/>
            <person name="Owens N."/>
            <person name="Weber N.D."/>
            <person name="Virtaneva K."/>
            <person name="Barbian K."/>
            <person name="Babar A."/>
            <person name="Rosenke K."/>
        </authorList>
    </citation>
    <scope>NUCLEOTIDE SEQUENCE</scope>
    <source>
        <strain evidence="6">Nono1</strain>
    </source>
</reference>
<dbReference type="EC" id="3.2.1.14" evidence="6"/>
<organism evidence="6">
    <name type="scientific">Nonomuraea gerenzanensis</name>
    <dbReference type="NCBI Taxonomy" id="93944"/>
    <lineage>
        <taxon>Bacteria</taxon>
        <taxon>Bacillati</taxon>
        <taxon>Actinomycetota</taxon>
        <taxon>Actinomycetes</taxon>
        <taxon>Streptosporangiales</taxon>
        <taxon>Streptosporangiaceae</taxon>
        <taxon>Nonomuraea</taxon>
    </lineage>
</organism>
<keyword evidence="6" id="KW-0378">Hydrolase</keyword>
<evidence type="ECO:0000256" key="4">
    <source>
        <dbReference type="ARBA" id="ARBA00023326"/>
    </source>
</evidence>
<keyword evidence="1" id="KW-0732">Signal</keyword>
<dbReference type="GO" id="GO:0000272">
    <property type="term" value="P:polysaccharide catabolic process"/>
    <property type="evidence" value="ECO:0007669"/>
    <property type="project" value="UniProtKB-KW"/>
</dbReference>
<keyword evidence="2" id="KW-1015">Disulfide bond</keyword>
<dbReference type="Pfam" id="PF00041">
    <property type="entry name" value="fn3"/>
    <property type="match status" value="1"/>
</dbReference>
<dbReference type="CDD" id="cd00063">
    <property type="entry name" value="FN3"/>
    <property type="match status" value="1"/>
</dbReference>
<dbReference type="GO" id="GO:0008843">
    <property type="term" value="F:endochitinase activity"/>
    <property type="evidence" value="ECO:0007669"/>
    <property type="project" value="UniProtKB-EC"/>
</dbReference>
<keyword evidence="4" id="KW-0119">Carbohydrate metabolism</keyword>
<dbReference type="InterPro" id="IPR013783">
    <property type="entry name" value="Ig-like_fold"/>
</dbReference>
<dbReference type="EMBL" id="LT559118">
    <property type="protein sequence ID" value="SBO91835.1"/>
    <property type="molecule type" value="Genomic_DNA"/>
</dbReference>
<dbReference type="InterPro" id="IPR003961">
    <property type="entry name" value="FN3_dom"/>
</dbReference>
<dbReference type="PROSITE" id="PS50853">
    <property type="entry name" value="FN3"/>
    <property type="match status" value="1"/>
</dbReference>